<evidence type="ECO:0000313" key="2">
    <source>
        <dbReference type="Proteomes" id="UP001596484"/>
    </source>
</evidence>
<keyword evidence="2" id="KW-1185">Reference proteome</keyword>
<dbReference type="SUPFAM" id="SSF109854">
    <property type="entry name" value="DinB/YfiT-like putative metalloenzymes"/>
    <property type="match status" value="1"/>
</dbReference>
<dbReference type="NCBIfam" id="TIGR03083">
    <property type="entry name" value="maleylpyruvate isomerase family mycothiol-dependent enzyme"/>
    <property type="match status" value="1"/>
</dbReference>
<dbReference type="InterPro" id="IPR034660">
    <property type="entry name" value="DinB/YfiT-like"/>
</dbReference>
<dbReference type="NCBIfam" id="TIGR03085">
    <property type="entry name" value="TIGR03085 family metal-binding protein"/>
    <property type="match status" value="1"/>
</dbReference>
<gene>
    <name evidence="1" type="ORF">ACFQS9_19355</name>
</gene>
<dbReference type="EMBL" id="JBHTCS010000024">
    <property type="protein sequence ID" value="MFC7450059.1"/>
    <property type="molecule type" value="Genomic_DNA"/>
</dbReference>
<dbReference type="InterPro" id="IPR017519">
    <property type="entry name" value="CHP03085"/>
</dbReference>
<comment type="caution">
    <text evidence="1">The sequence shown here is derived from an EMBL/GenBank/DDBJ whole genome shotgun (WGS) entry which is preliminary data.</text>
</comment>
<sequence length="207" mass="22979">MSLAHDERLALVVTMSEFGPDAPTLCGEWTVRDLAAHLVLRERRPDASAGIMISALSWYTERVQASIARGSFEGMLEQIRTGPPRWSPMRPFDEQLNLAEMFVHHEDVRRGGPEWEPRTLDLAWQGPLWALARRMGGRAYRKAPCTVVLERPDGKRATVRTAGDETVVLVGDPAELALHAFGRDAVRLEAQGPDQAVTSVMSLDRGI</sequence>
<name>A0ABW2S2W6_9NOCA</name>
<dbReference type="Proteomes" id="UP001596484">
    <property type="component" value="Unassembled WGS sequence"/>
</dbReference>
<organism evidence="1 2">
    <name type="scientific">Rhodococcus daqingensis</name>
    <dbReference type="NCBI Taxonomy" id="2479363"/>
    <lineage>
        <taxon>Bacteria</taxon>
        <taxon>Bacillati</taxon>
        <taxon>Actinomycetota</taxon>
        <taxon>Actinomycetes</taxon>
        <taxon>Mycobacteriales</taxon>
        <taxon>Nocardiaceae</taxon>
        <taxon>Rhodococcus</taxon>
    </lineage>
</organism>
<proteinExistence type="predicted"/>
<dbReference type="InterPro" id="IPR017517">
    <property type="entry name" value="Maleyloyr_isom"/>
</dbReference>
<reference evidence="2" key="1">
    <citation type="journal article" date="2019" name="Int. J. Syst. Evol. Microbiol.">
        <title>The Global Catalogue of Microorganisms (GCM) 10K type strain sequencing project: providing services to taxonomists for standard genome sequencing and annotation.</title>
        <authorList>
            <consortium name="The Broad Institute Genomics Platform"/>
            <consortium name="The Broad Institute Genome Sequencing Center for Infectious Disease"/>
            <person name="Wu L."/>
            <person name="Ma J."/>
        </authorList>
    </citation>
    <scope>NUCLEOTIDE SEQUENCE [LARGE SCALE GENOMIC DNA]</scope>
    <source>
        <strain evidence="2">ICMP 19430</strain>
    </source>
</reference>
<dbReference type="RefSeq" id="WP_378407644.1">
    <property type="nucleotide sequence ID" value="NZ_JBHTCS010000024.1"/>
</dbReference>
<evidence type="ECO:0000313" key="1">
    <source>
        <dbReference type="EMBL" id="MFC7450059.1"/>
    </source>
</evidence>
<accession>A0ABW2S2W6</accession>
<dbReference type="Gene3D" id="1.20.120.450">
    <property type="entry name" value="dinb family like domain"/>
    <property type="match status" value="1"/>
</dbReference>
<protein>
    <submittedName>
        <fullName evidence="1">TIGR03085 family metal-binding protein</fullName>
    </submittedName>
</protein>